<evidence type="ECO:0000313" key="1">
    <source>
        <dbReference type="EMBL" id="CAG9316876.1"/>
    </source>
</evidence>
<name>A0AAU9IZZ4_9CILI</name>
<protein>
    <submittedName>
        <fullName evidence="1">Uncharacterized protein</fullName>
    </submittedName>
</protein>
<keyword evidence="2" id="KW-1185">Reference proteome</keyword>
<comment type="caution">
    <text evidence="1">The sequence shown here is derived from an EMBL/GenBank/DDBJ whole genome shotgun (WGS) entry which is preliminary data.</text>
</comment>
<reference evidence="1" key="1">
    <citation type="submission" date="2021-09" db="EMBL/GenBank/DDBJ databases">
        <authorList>
            <consortium name="AG Swart"/>
            <person name="Singh M."/>
            <person name="Singh A."/>
            <person name="Seah K."/>
            <person name="Emmerich C."/>
        </authorList>
    </citation>
    <scope>NUCLEOTIDE SEQUENCE</scope>
    <source>
        <strain evidence="1">ATCC30299</strain>
    </source>
</reference>
<evidence type="ECO:0000313" key="2">
    <source>
        <dbReference type="Proteomes" id="UP001162131"/>
    </source>
</evidence>
<dbReference type="EMBL" id="CAJZBQ010000017">
    <property type="protein sequence ID" value="CAG9316876.1"/>
    <property type="molecule type" value="Genomic_DNA"/>
</dbReference>
<dbReference type="AlphaFoldDB" id="A0AAU9IZZ4"/>
<dbReference type="Proteomes" id="UP001162131">
    <property type="component" value="Unassembled WGS sequence"/>
</dbReference>
<sequence length="75" mass="8822">MNLVNLVRILSEDIERKKWKVSRISFKILLDEGGWREKNSKWGQAQPQAASHYGKEILKNPIEEFFVIVKINILK</sequence>
<gene>
    <name evidence="1" type="ORF">BSTOLATCC_MIC17508</name>
</gene>
<proteinExistence type="predicted"/>
<accession>A0AAU9IZZ4</accession>
<organism evidence="1 2">
    <name type="scientific">Blepharisma stoltei</name>
    <dbReference type="NCBI Taxonomy" id="1481888"/>
    <lineage>
        <taxon>Eukaryota</taxon>
        <taxon>Sar</taxon>
        <taxon>Alveolata</taxon>
        <taxon>Ciliophora</taxon>
        <taxon>Postciliodesmatophora</taxon>
        <taxon>Heterotrichea</taxon>
        <taxon>Heterotrichida</taxon>
        <taxon>Blepharismidae</taxon>
        <taxon>Blepharisma</taxon>
    </lineage>
</organism>